<evidence type="ECO:0000256" key="1">
    <source>
        <dbReference type="SAM" id="MobiDB-lite"/>
    </source>
</evidence>
<feature type="transmembrane region" description="Helical" evidence="2">
    <location>
        <begin position="195"/>
        <end position="214"/>
    </location>
</feature>
<reference evidence="3 4" key="1">
    <citation type="journal article" date="2019" name="Genome Biol. Evol.">
        <title>Nanopore Sequencing Significantly Improves Genome Assembly of the Protozoan Parasite Trypanosoma cruzi.</title>
        <authorList>
            <person name="Diaz-Viraque F."/>
            <person name="Pita S."/>
            <person name="Greif G."/>
            <person name="de Souza R.C.M."/>
            <person name="Iraola G."/>
            <person name="Robello C."/>
        </authorList>
    </citation>
    <scope>NUCLEOTIDE SEQUENCE [LARGE SCALE GENOMIC DNA]</scope>
    <source>
        <strain evidence="3 4">Berenice</strain>
    </source>
</reference>
<evidence type="ECO:0000313" key="4">
    <source>
        <dbReference type="Proteomes" id="UP000583944"/>
    </source>
</evidence>
<name>A0A7J6YGU6_TRYCR</name>
<organism evidence="3 4">
    <name type="scientific">Trypanosoma cruzi</name>
    <dbReference type="NCBI Taxonomy" id="5693"/>
    <lineage>
        <taxon>Eukaryota</taxon>
        <taxon>Discoba</taxon>
        <taxon>Euglenozoa</taxon>
        <taxon>Kinetoplastea</taxon>
        <taxon>Metakinetoplastina</taxon>
        <taxon>Trypanosomatida</taxon>
        <taxon>Trypanosomatidae</taxon>
        <taxon>Trypanosoma</taxon>
        <taxon>Schizotrypanum</taxon>
    </lineage>
</organism>
<evidence type="ECO:0008006" key="5">
    <source>
        <dbReference type="Google" id="ProtNLM"/>
    </source>
</evidence>
<gene>
    <name evidence="3" type="ORF">ECC02_001284</name>
</gene>
<feature type="transmembrane region" description="Helical" evidence="2">
    <location>
        <begin position="220"/>
        <end position="238"/>
    </location>
</feature>
<keyword evidence="2" id="KW-0812">Transmembrane</keyword>
<keyword evidence="2" id="KW-0472">Membrane</keyword>
<dbReference type="Proteomes" id="UP000583944">
    <property type="component" value="Unassembled WGS sequence"/>
</dbReference>
<evidence type="ECO:0000256" key="2">
    <source>
        <dbReference type="SAM" id="Phobius"/>
    </source>
</evidence>
<sequence>MTSTSRKMQRCALHFIPCIWIGTLIQETLHHSGESTLRRVVQRRPSTSVRRIQVHSLHWLRGENGVNNANFSRKCCMVQERHPVRIALRDTTPMPHVFLHTCLVPQAAGIIDCFLPLVASLHGCVACRPLVRTHTKKKNKTNEDACACPRGSAQSAPLTSPSPPRRVCPKRNKQTNRQNGSQFFFFRLLPQFSSLLPLSSVCCFLSPTFCSLLISFPPLFRLFGAFISPLLLFFLRAIG</sequence>
<evidence type="ECO:0000313" key="3">
    <source>
        <dbReference type="EMBL" id="KAF5225520.1"/>
    </source>
</evidence>
<comment type="caution">
    <text evidence="3">The sequence shown here is derived from an EMBL/GenBank/DDBJ whole genome shotgun (WGS) entry which is preliminary data.</text>
</comment>
<proteinExistence type="predicted"/>
<accession>A0A7J6YGU6</accession>
<dbReference type="VEuPathDB" id="TriTrypDB:ECC02_001284"/>
<dbReference type="AlphaFoldDB" id="A0A7J6YGU6"/>
<feature type="region of interest" description="Disordered" evidence="1">
    <location>
        <begin position="149"/>
        <end position="175"/>
    </location>
</feature>
<keyword evidence="2" id="KW-1133">Transmembrane helix</keyword>
<protein>
    <recommendedName>
        <fullName evidence="5">Transmembrane protein</fullName>
    </recommendedName>
</protein>
<dbReference type="EMBL" id="JABDHM010000006">
    <property type="protein sequence ID" value="KAF5225520.1"/>
    <property type="molecule type" value="Genomic_DNA"/>
</dbReference>